<keyword evidence="7" id="KW-0675">Receptor</keyword>
<dbReference type="SUPFAM" id="SSF81321">
    <property type="entry name" value="Family A G protein-coupled receptor-like"/>
    <property type="match status" value="1"/>
</dbReference>
<evidence type="ECO:0000313" key="12">
    <source>
        <dbReference type="Proteomes" id="UP000192578"/>
    </source>
</evidence>
<feature type="domain" description="G-protein coupled receptors family 1 profile" evidence="10">
    <location>
        <begin position="43"/>
        <end position="290"/>
    </location>
</feature>
<keyword evidence="12" id="KW-1185">Reference proteome</keyword>
<dbReference type="PANTHER" id="PTHR24228">
    <property type="entry name" value="B2 BRADYKININ RECEPTOR/ANGIOTENSIN II RECEPTOR"/>
    <property type="match status" value="1"/>
</dbReference>
<proteinExistence type="predicted"/>
<dbReference type="CDD" id="cd00637">
    <property type="entry name" value="7tm_classA_rhodopsin-like"/>
    <property type="match status" value="1"/>
</dbReference>
<keyword evidence="4 9" id="KW-1133">Transmembrane helix</keyword>
<feature type="transmembrane region" description="Helical" evidence="9">
    <location>
        <begin position="65"/>
        <end position="83"/>
    </location>
</feature>
<evidence type="ECO:0000256" key="6">
    <source>
        <dbReference type="ARBA" id="ARBA00023136"/>
    </source>
</evidence>
<dbReference type="InterPro" id="IPR017452">
    <property type="entry name" value="GPCR_Rhodpsn_7TM"/>
</dbReference>
<dbReference type="GO" id="GO:0005886">
    <property type="term" value="C:plasma membrane"/>
    <property type="evidence" value="ECO:0007669"/>
    <property type="project" value="UniProtKB-SubCell"/>
</dbReference>
<dbReference type="InterPro" id="IPR019426">
    <property type="entry name" value="7TM_GPCR_serpentine_rcpt_Srv"/>
</dbReference>
<evidence type="ECO:0000256" key="1">
    <source>
        <dbReference type="ARBA" id="ARBA00004651"/>
    </source>
</evidence>
<accession>A0A1W0X5Z1</accession>
<feature type="transmembrane region" description="Helical" evidence="9">
    <location>
        <begin position="144"/>
        <end position="164"/>
    </location>
</feature>
<evidence type="ECO:0000259" key="10">
    <source>
        <dbReference type="PROSITE" id="PS50262"/>
    </source>
</evidence>
<keyword evidence="6 9" id="KW-0472">Membrane</keyword>
<keyword evidence="5" id="KW-0297">G-protein coupled receptor</keyword>
<keyword evidence="3 9" id="KW-0812">Transmembrane</keyword>
<comment type="subcellular location">
    <subcellularLocation>
        <location evidence="1">Cell membrane</location>
        <topology evidence="1">Multi-pass membrane protein</topology>
    </subcellularLocation>
</comment>
<gene>
    <name evidence="11" type="ORF">BV898_03066</name>
</gene>
<name>A0A1W0X5Z1_HYPEX</name>
<dbReference type="PROSITE" id="PS50262">
    <property type="entry name" value="G_PROTEIN_RECEP_F1_2"/>
    <property type="match status" value="1"/>
</dbReference>
<evidence type="ECO:0000256" key="4">
    <source>
        <dbReference type="ARBA" id="ARBA00022989"/>
    </source>
</evidence>
<dbReference type="EMBL" id="MTYJ01000014">
    <property type="protein sequence ID" value="OQV23017.1"/>
    <property type="molecule type" value="Genomic_DNA"/>
</dbReference>
<feature type="transmembrane region" description="Helical" evidence="9">
    <location>
        <begin position="191"/>
        <end position="215"/>
    </location>
</feature>
<comment type="caution">
    <text evidence="11">The sequence shown here is derived from an EMBL/GenBank/DDBJ whole genome shotgun (WGS) entry which is preliminary data.</text>
</comment>
<protein>
    <recommendedName>
        <fullName evidence="10">G-protein coupled receptors family 1 profile domain-containing protein</fullName>
    </recommendedName>
</protein>
<dbReference type="GO" id="GO:0004930">
    <property type="term" value="F:G protein-coupled receptor activity"/>
    <property type="evidence" value="ECO:0007669"/>
    <property type="project" value="UniProtKB-KW"/>
</dbReference>
<keyword evidence="2" id="KW-1003">Cell membrane</keyword>
<sequence>MNNSTQLFPPLNGTATTTAGFQYFPQLVWICAVLITTVFGTFANVLLLVTLCVYKPLRQSSSCPLIIHCIAINLYMTAITVPASTIPPFLGPNFDLPHNFCRYQILFSSAYPLTAFSESLLALHRLSAVILPDVFRSITNRKATAIFIVLPWVMTIILNAFPVAEVGFKFIRSKVTGGCAFISTEGSTFHMLLYSVFVSYAPTAVMGLSYLVVLVKTSRDLKRRRSSRNLRRRMEISRTLFFSFLWQCITIYPILVFLAFFGKQFSTNLSLQLGIRWLTNSYSAINPVFFWASSRLFQEGAREVFRCRCWMRLKQHSAVGPHGEGMNKEISITAPTRDRSLRY</sequence>
<evidence type="ECO:0000256" key="5">
    <source>
        <dbReference type="ARBA" id="ARBA00023040"/>
    </source>
</evidence>
<dbReference type="Gene3D" id="1.20.1070.10">
    <property type="entry name" value="Rhodopsin 7-helix transmembrane proteins"/>
    <property type="match status" value="1"/>
</dbReference>
<evidence type="ECO:0000256" key="7">
    <source>
        <dbReference type="ARBA" id="ARBA00023170"/>
    </source>
</evidence>
<feature type="transmembrane region" description="Helical" evidence="9">
    <location>
        <begin position="27"/>
        <end position="53"/>
    </location>
</feature>
<reference evidence="12" key="1">
    <citation type="submission" date="2017-01" db="EMBL/GenBank/DDBJ databases">
        <title>Comparative genomics of anhydrobiosis in the tardigrade Hypsibius dujardini.</title>
        <authorList>
            <person name="Yoshida Y."/>
            <person name="Koutsovoulos G."/>
            <person name="Laetsch D."/>
            <person name="Stevens L."/>
            <person name="Kumar S."/>
            <person name="Horikawa D."/>
            <person name="Ishino K."/>
            <person name="Komine S."/>
            <person name="Tomita M."/>
            <person name="Blaxter M."/>
            <person name="Arakawa K."/>
        </authorList>
    </citation>
    <scope>NUCLEOTIDE SEQUENCE [LARGE SCALE GENOMIC DNA]</scope>
    <source>
        <strain evidence="12">Z151</strain>
    </source>
</reference>
<feature type="transmembrane region" description="Helical" evidence="9">
    <location>
        <begin position="103"/>
        <end position="123"/>
    </location>
</feature>
<dbReference type="AlphaFoldDB" id="A0A1W0X5Z1"/>
<evidence type="ECO:0000256" key="2">
    <source>
        <dbReference type="ARBA" id="ARBA00022475"/>
    </source>
</evidence>
<dbReference type="Pfam" id="PF10323">
    <property type="entry name" value="7TM_GPCR_Srv"/>
    <property type="match status" value="1"/>
</dbReference>
<organism evidence="11 12">
    <name type="scientific">Hypsibius exemplaris</name>
    <name type="common">Freshwater tardigrade</name>
    <dbReference type="NCBI Taxonomy" id="2072580"/>
    <lineage>
        <taxon>Eukaryota</taxon>
        <taxon>Metazoa</taxon>
        <taxon>Ecdysozoa</taxon>
        <taxon>Tardigrada</taxon>
        <taxon>Eutardigrada</taxon>
        <taxon>Parachela</taxon>
        <taxon>Hypsibioidea</taxon>
        <taxon>Hypsibiidae</taxon>
        <taxon>Hypsibius</taxon>
    </lineage>
</organism>
<dbReference type="PANTHER" id="PTHR24228:SF59">
    <property type="entry name" value="NEUROPEPTIDE RECEPTOR 15"/>
    <property type="match status" value="1"/>
</dbReference>
<keyword evidence="8" id="KW-0807">Transducer</keyword>
<evidence type="ECO:0000256" key="8">
    <source>
        <dbReference type="ARBA" id="ARBA00023224"/>
    </source>
</evidence>
<evidence type="ECO:0000313" key="11">
    <source>
        <dbReference type="EMBL" id="OQV23017.1"/>
    </source>
</evidence>
<feature type="transmembrane region" description="Helical" evidence="9">
    <location>
        <begin position="236"/>
        <end position="261"/>
    </location>
</feature>
<dbReference type="Proteomes" id="UP000192578">
    <property type="component" value="Unassembled WGS sequence"/>
</dbReference>
<evidence type="ECO:0000256" key="3">
    <source>
        <dbReference type="ARBA" id="ARBA00022692"/>
    </source>
</evidence>
<evidence type="ECO:0000256" key="9">
    <source>
        <dbReference type="SAM" id="Phobius"/>
    </source>
</evidence>
<dbReference type="OrthoDB" id="9444602at2759"/>